<protein>
    <recommendedName>
        <fullName evidence="5">NADH:flavin oxidoreductase/NADH oxidase N-terminal domain-containing protein</fullName>
    </recommendedName>
</protein>
<evidence type="ECO:0000256" key="4">
    <source>
        <dbReference type="ARBA" id="ARBA00023002"/>
    </source>
</evidence>
<dbReference type="GO" id="GO:0016491">
    <property type="term" value="F:oxidoreductase activity"/>
    <property type="evidence" value="ECO:0007669"/>
    <property type="project" value="UniProtKB-KW"/>
</dbReference>
<accession>A0A9P7G2K1</accession>
<evidence type="ECO:0000256" key="1">
    <source>
        <dbReference type="ARBA" id="ARBA00005979"/>
    </source>
</evidence>
<evidence type="ECO:0000313" key="6">
    <source>
        <dbReference type="EMBL" id="KAG5642729.1"/>
    </source>
</evidence>
<organism evidence="6 7">
    <name type="scientific">Asterophora parasitica</name>
    <dbReference type="NCBI Taxonomy" id="117018"/>
    <lineage>
        <taxon>Eukaryota</taxon>
        <taxon>Fungi</taxon>
        <taxon>Dikarya</taxon>
        <taxon>Basidiomycota</taxon>
        <taxon>Agaricomycotina</taxon>
        <taxon>Agaricomycetes</taxon>
        <taxon>Agaricomycetidae</taxon>
        <taxon>Agaricales</taxon>
        <taxon>Tricholomatineae</taxon>
        <taxon>Lyophyllaceae</taxon>
        <taxon>Asterophora</taxon>
    </lineage>
</organism>
<gene>
    <name evidence="6" type="ORF">DXG03_002274</name>
</gene>
<reference evidence="6" key="1">
    <citation type="submission" date="2020-07" db="EMBL/GenBank/DDBJ databases">
        <authorList>
            <person name="Nieuwenhuis M."/>
            <person name="Van De Peppel L.J.J."/>
        </authorList>
    </citation>
    <scope>NUCLEOTIDE SEQUENCE</scope>
    <source>
        <strain evidence="6">AP01</strain>
        <tissue evidence="6">Mycelium</tissue>
    </source>
</reference>
<dbReference type="PANTHER" id="PTHR43656">
    <property type="entry name" value="BINDING OXIDOREDUCTASE, PUTATIVE (AFU_ORTHOLOGUE AFUA_2G08260)-RELATED"/>
    <property type="match status" value="1"/>
</dbReference>
<name>A0A9P7G2K1_9AGAR</name>
<dbReference type="EMBL" id="JABCKV010000162">
    <property type="protein sequence ID" value="KAG5642729.1"/>
    <property type="molecule type" value="Genomic_DNA"/>
</dbReference>
<reference evidence="6" key="2">
    <citation type="submission" date="2021-10" db="EMBL/GenBank/DDBJ databases">
        <title>Phylogenomics reveals ancestral predisposition of the termite-cultivated fungus Termitomyces towards a domesticated lifestyle.</title>
        <authorList>
            <person name="Auxier B."/>
            <person name="Grum-Grzhimaylo A."/>
            <person name="Cardenas M.E."/>
            <person name="Lodge J.D."/>
            <person name="Laessoe T."/>
            <person name="Pedersen O."/>
            <person name="Smith M.E."/>
            <person name="Kuyper T.W."/>
            <person name="Franco-Molano E.A."/>
            <person name="Baroni T.J."/>
            <person name="Aanen D.K."/>
        </authorList>
    </citation>
    <scope>NUCLEOTIDE SEQUENCE</scope>
    <source>
        <strain evidence="6">AP01</strain>
        <tissue evidence="6">Mycelium</tissue>
    </source>
</reference>
<dbReference type="SUPFAM" id="SSF51395">
    <property type="entry name" value="FMN-linked oxidoreductases"/>
    <property type="match status" value="1"/>
</dbReference>
<evidence type="ECO:0000256" key="2">
    <source>
        <dbReference type="ARBA" id="ARBA00022630"/>
    </source>
</evidence>
<sequence>MSLNDIDNVVEAFVKGARVASKSGFDGVQLHAAHGYLIAQFISPKSNERTDGYSSRPENALRLLKRIVSAIRSVVSKDFVVGIKINCADYTDDHDRHALVLDHFRTIAAWGEVDFIEVSGGDYEKPDFLATQTRSPRQALFSHFSRTAMDAIESLKQESTLSAPLPLILLTGGLRTPELLHTALAARHAHLLGIGRTSILCPDLPRLLKEMEKETREVGTASSEAYWSSPFRPEPDLTFSPIIRNLVPTIPLVGAGIGTAWYVVTFRRLAAPPTSKGMSFEPDYNLGPLGAVFWMWIWVDTRPTSGMKVCRRRLSPIGIVTAAFHARWPKSPLCKTLMEYERQILGLKLEAGSLGLKETLAGREVYTHVGWLALVSGAGISASTTYIGIVRSGLPALIHERVTSTPADWNAFLTMVRDININDIREGAAELRAASQRERLMEERIQAMEVQCGIRAAPRDLYY</sequence>
<evidence type="ECO:0000259" key="5">
    <source>
        <dbReference type="Pfam" id="PF00724"/>
    </source>
</evidence>
<dbReference type="OrthoDB" id="1663137at2759"/>
<dbReference type="Gene3D" id="3.20.20.70">
    <property type="entry name" value="Aldolase class I"/>
    <property type="match status" value="1"/>
</dbReference>
<dbReference type="AlphaFoldDB" id="A0A9P7G2K1"/>
<evidence type="ECO:0000256" key="3">
    <source>
        <dbReference type="ARBA" id="ARBA00022643"/>
    </source>
</evidence>
<dbReference type="Proteomes" id="UP000775547">
    <property type="component" value="Unassembled WGS sequence"/>
</dbReference>
<dbReference type="PANTHER" id="PTHR43656:SF2">
    <property type="entry name" value="BINDING OXIDOREDUCTASE, PUTATIVE (AFU_ORTHOLOGUE AFUA_2G08260)-RELATED"/>
    <property type="match status" value="1"/>
</dbReference>
<dbReference type="InterPro" id="IPR051799">
    <property type="entry name" value="NADH_flavin_oxidoreductase"/>
</dbReference>
<dbReference type="InterPro" id="IPR013785">
    <property type="entry name" value="Aldolase_TIM"/>
</dbReference>
<comment type="similarity">
    <text evidence="1">Belongs to the NADH:flavin oxidoreductase/NADH oxidase family.</text>
</comment>
<dbReference type="Pfam" id="PF00724">
    <property type="entry name" value="Oxidored_FMN"/>
    <property type="match status" value="1"/>
</dbReference>
<dbReference type="GO" id="GO:0010181">
    <property type="term" value="F:FMN binding"/>
    <property type="evidence" value="ECO:0007669"/>
    <property type="project" value="InterPro"/>
</dbReference>
<proteinExistence type="inferred from homology"/>
<keyword evidence="2" id="KW-0285">Flavoprotein</keyword>
<keyword evidence="4" id="KW-0560">Oxidoreductase</keyword>
<keyword evidence="3" id="KW-0288">FMN</keyword>
<evidence type="ECO:0000313" key="7">
    <source>
        <dbReference type="Proteomes" id="UP000775547"/>
    </source>
</evidence>
<feature type="domain" description="NADH:flavin oxidoreductase/NADH oxidase N-terminal" evidence="5">
    <location>
        <begin position="1"/>
        <end position="210"/>
    </location>
</feature>
<comment type="caution">
    <text evidence="6">The sequence shown here is derived from an EMBL/GenBank/DDBJ whole genome shotgun (WGS) entry which is preliminary data.</text>
</comment>
<keyword evidence="7" id="KW-1185">Reference proteome</keyword>
<dbReference type="InterPro" id="IPR001155">
    <property type="entry name" value="OxRdtase_FMN_N"/>
</dbReference>